<dbReference type="GO" id="GO:0003700">
    <property type="term" value="F:DNA-binding transcription factor activity"/>
    <property type="evidence" value="ECO:0007669"/>
    <property type="project" value="TreeGrafter"/>
</dbReference>
<dbReference type="InterPro" id="IPR036271">
    <property type="entry name" value="Tet_transcr_reg_TetR-rel_C_sf"/>
</dbReference>
<feature type="DNA-binding region" description="H-T-H motif" evidence="4">
    <location>
        <begin position="35"/>
        <end position="54"/>
    </location>
</feature>
<dbReference type="Gene3D" id="1.10.357.10">
    <property type="entry name" value="Tetracycline Repressor, domain 2"/>
    <property type="match status" value="1"/>
</dbReference>
<dbReference type="InterPro" id="IPR009057">
    <property type="entry name" value="Homeodomain-like_sf"/>
</dbReference>
<evidence type="ECO:0000256" key="1">
    <source>
        <dbReference type="ARBA" id="ARBA00023015"/>
    </source>
</evidence>
<dbReference type="SUPFAM" id="SSF48498">
    <property type="entry name" value="Tetracyclin repressor-like, C-terminal domain"/>
    <property type="match status" value="1"/>
</dbReference>
<dbReference type="InterPro" id="IPR050109">
    <property type="entry name" value="HTH-type_TetR-like_transc_reg"/>
</dbReference>
<sequence>MTTADRRLRERLAQRQLITSAARRVAESEGWDAVTTRRLSAEIEYSQPVIYKHFASLDDLYEAVALQSFTELSDALREARGVAGLDDVRAVAQAYLDFADEHPALYEAMFTRSTRLPFGDSETPAALTAAFAELRAGIASVAQGRDVDTLTEVFWAALHGLVSLQRGGRLRHGAEDGRLGLLVESLSL</sequence>
<dbReference type="EMBL" id="QYRT01000004">
    <property type="protein sequence ID" value="TIH40122.1"/>
    <property type="molecule type" value="Genomic_DNA"/>
</dbReference>
<dbReference type="Proteomes" id="UP000306192">
    <property type="component" value="Unassembled WGS sequence"/>
</dbReference>
<dbReference type="PANTHER" id="PTHR30055">
    <property type="entry name" value="HTH-TYPE TRANSCRIPTIONAL REGULATOR RUTR"/>
    <property type="match status" value="1"/>
</dbReference>
<keyword evidence="7" id="KW-1185">Reference proteome</keyword>
<comment type="caution">
    <text evidence="6">The sequence shown here is derived from an EMBL/GenBank/DDBJ whole genome shotgun (WGS) entry which is preliminary data.</text>
</comment>
<feature type="domain" description="HTH tetR-type" evidence="5">
    <location>
        <begin position="12"/>
        <end position="72"/>
    </location>
</feature>
<keyword evidence="2 4" id="KW-0238">DNA-binding</keyword>
<name>A0A4T2C902_9MICO</name>
<dbReference type="SUPFAM" id="SSF46689">
    <property type="entry name" value="Homeodomain-like"/>
    <property type="match status" value="1"/>
</dbReference>
<dbReference type="PROSITE" id="PS50977">
    <property type="entry name" value="HTH_TETR_2"/>
    <property type="match status" value="1"/>
</dbReference>
<gene>
    <name evidence="6" type="ORF">D4765_03065</name>
</gene>
<accession>A0A4T2C902</accession>
<dbReference type="GO" id="GO:0000976">
    <property type="term" value="F:transcription cis-regulatory region binding"/>
    <property type="evidence" value="ECO:0007669"/>
    <property type="project" value="TreeGrafter"/>
</dbReference>
<protein>
    <submittedName>
        <fullName evidence="6">TetR/AcrR family transcriptional regulator</fullName>
    </submittedName>
</protein>
<dbReference type="AlphaFoldDB" id="A0A4T2C902"/>
<keyword evidence="3" id="KW-0804">Transcription</keyword>
<evidence type="ECO:0000259" key="5">
    <source>
        <dbReference type="PROSITE" id="PS50977"/>
    </source>
</evidence>
<evidence type="ECO:0000256" key="4">
    <source>
        <dbReference type="PROSITE-ProRule" id="PRU00335"/>
    </source>
</evidence>
<keyword evidence="1" id="KW-0805">Transcription regulation</keyword>
<evidence type="ECO:0000256" key="3">
    <source>
        <dbReference type="ARBA" id="ARBA00023163"/>
    </source>
</evidence>
<evidence type="ECO:0000256" key="2">
    <source>
        <dbReference type="ARBA" id="ARBA00023125"/>
    </source>
</evidence>
<dbReference type="OrthoDB" id="4641396at2"/>
<dbReference type="RefSeq" id="WP_136640756.1">
    <property type="nucleotide sequence ID" value="NZ_QYRT01000004.1"/>
</dbReference>
<dbReference type="InterPro" id="IPR025996">
    <property type="entry name" value="MT1864/Rv1816-like_C"/>
</dbReference>
<evidence type="ECO:0000313" key="6">
    <source>
        <dbReference type="EMBL" id="TIH40122.1"/>
    </source>
</evidence>
<organism evidence="6 7">
    <name type="scientific">Subtercola vilae</name>
    <dbReference type="NCBI Taxonomy" id="2056433"/>
    <lineage>
        <taxon>Bacteria</taxon>
        <taxon>Bacillati</taxon>
        <taxon>Actinomycetota</taxon>
        <taxon>Actinomycetes</taxon>
        <taxon>Micrococcales</taxon>
        <taxon>Microbacteriaceae</taxon>
        <taxon>Subtercola</taxon>
    </lineage>
</organism>
<evidence type="ECO:0000313" key="7">
    <source>
        <dbReference type="Proteomes" id="UP000306192"/>
    </source>
</evidence>
<dbReference type="Pfam" id="PF00440">
    <property type="entry name" value="TetR_N"/>
    <property type="match status" value="1"/>
</dbReference>
<proteinExistence type="predicted"/>
<dbReference type="PANTHER" id="PTHR30055:SF234">
    <property type="entry name" value="HTH-TYPE TRANSCRIPTIONAL REGULATOR BETI"/>
    <property type="match status" value="1"/>
</dbReference>
<dbReference type="Pfam" id="PF13305">
    <property type="entry name" value="TetR_C_33"/>
    <property type="match status" value="1"/>
</dbReference>
<dbReference type="InterPro" id="IPR001647">
    <property type="entry name" value="HTH_TetR"/>
</dbReference>
<reference evidence="6 7" key="1">
    <citation type="journal article" date="2019" name="Microorganisms">
        <title>Systematic Affiliation and Genome Analysis of Subtercola vilae DB165(T) with Particular Emphasis on Cold Adaptation of an Isolate from a High-Altitude Cold Volcano Lake.</title>
        <authorList>
            <person name="Villalobos A.S."/>
            <person name="Wiese J."/>
            <person name="Imhoff J.F."/>
            <person name="Dorador C."/>
            <person name="Keller A."/>
            <person name="Hentschel U."/>
        </authorList>
    </citation>
    <scope>NUCLEOTIDE SEQUENCE [LARGE SCALE GENOMIC DNA]</scope>
    <source>
        <strain evidence="6 7">DB165</strain>
    </source>
</reference>